<protein>
    <submittedName>
        <fullName evidence="1">Uncharacterized protein</fullName>
    </submittedName>
</protein>
<proteinExistence type="predicted"/>
<comment type="caution">
    <text evidence="1">The sequence shown here is derived from an EMBL/GenBank/DDBJ whole genome shotgun (WGS) entry which is preliminary data.</text>
</comment>
<keyword evidence="2" id="KW-1185">Reference proteome</keyword>
<reference evidence="1 2" key="1">
    <citation type="submission" date="2024-07" db="EMBL/GenBank/DDBJ databases">
        <title>Section-level genome sequencing and comparative genomics of Aspergillus sections Usti and Cavernicolus.</title>
        <authorList>
            <consortium name="Lawrence Berkeley National Laboratory"/>
            <person name="Nybo J.L."/>
            <person name="Vesth T.C."/>
            <person name="Theobald S."/>
            <person name="Frisvad J.C."/>
            <person name="Larsen T.O."/>
            <person name="Kjaerboelling I."/>
            <person name="Rothschild-Mancinelli K."/>
            <person name="Lyhne E.K."/>
            <person name="Kogle M.E."/>
            <person name="Barry K."/>
            <person name="Clum A."/>
            <person name="Na H."/>
            <person name="Ledsgaard L."/>
            <person name="Lin J."/>
            <person name="Lipzen A."/>
            <person name="Kuo A."/>
            <person name="Riley R."/>
            <person name="Mondo S."/>
            <person name="Labutti K."/>
            <person name="Haridas S."/>
            <person name="Pangalinan J."/>
            <person name="Salamov A.A."/>
            <person name="Simmons B.A."/>
            <person name="Magnuson J.K."/>
            <person name="Chen J."/>
            <person name="Drula E."/>
            <person name="Henrissat B."/>
            <person name="Wiebenga A."/>
            <person name="Lubbers R.J."/>
            <person name="Gomes A.C."/>
            <person name="Makela M.R."/>
            <person name="Stajich J."/>
            <person name="Grigoriev I.V."/>
            <person name="Mortensen U.H."/>
            <person name="De Vries R.P."/>
            <person name="Baker S.E."/>
            <person name="Andersen M.R."/>
        </authorList>
    </citation>
    <scope>NUCLEOTIDE SEQUENCE [LARGE SCALE GENOMIC DNA]</scope>
    <source>
        <strain evidence="1 2">CBS 209.92</strain>
    </source>
</reference>
<name>A0ABR4FJU3_9EURO</name>
<dbReference type="Proteomes" id="UP001610563">
    <property type="component" value="Unassembled WGS sequence"/>
</dbReference>
<dbReference type="EMBL" id="JBFTWV010000230">
    <property type="protein sequence ID" value="KAL2783511.1"/>
    <property type="molecule type" value="Genomic_DNA"/>
</dbReference>
<sequence length="68" mass="7835">MVLARQDYRIWWIRALSIELITVKAMLDRIHDPLPNIKKTATNTSWEVLAPYRIVIDSLPPASLYGVT</sequence>
<accession>A0ABR4FJU3</accession>
<organism evidence="1 2">
    <name type="scientific">Aspergillus keveii</name>
    <dbReference type="NCBI Taxonomy" id="714993"/>
    <lineage>
        <taxon>Eukaryota</taxon>
        <taxon>Fungi</taxon>
        <taxon>Dikarya</taxon>
        <taxon>Ascomycota</taxon>
        <taxon>Pezizomycotina</taxon>
        <taxon>Eurotiomycetes</taxon>
        <taxon>Eurotiomycetidae</taxon>
        <taxon>Eurotiales</taxon>
        <taxon>Aspergillaceae</taxon>
        <taxon>Aspergillus</taxon>
        <taxon>Aspergillus subgen. Nidulantes</taxon>
    </lineage>
</organism>
<evidence type="ECO:0000313" key="2">
    <source>
        <dbReference type="Proteomes" id="UP001610563"/>
    </source>
</evidence>
<gene>
    <name evidence="1" type="ORF">BJX66DRAFT_127111</name>
</gene>
<evidence type="ECO:0000313" key="1">
    <source>
        <dbReference type="EMBL" id="KAL2783511.1"/>
    </source>
</evidence>